<evidence type="ECO:0000256" key="4">
    <source>
        <dbReference type="ARBA" id="ARBA00022553"/>
    </source>
</evidence>
<dbReference type="GeneID" id="30000485"/>
<dbReference type="SMART" id="SM00388">
    <property type="entry name" value="HisKA"/>
    <property type="match status" value="1"/>
</dbReference>
<evidence type="ECO:0000259" key="11">
    <source>
        <dbReference type="PROSITE" id="PS50112"/>
    </source>
</evidence>
<dbReference type="FunFam" id="1.10.287.130:FF:000001">
    <property type="entry name" value="Two-component sensor histidine kinase"/>
    <property type="match status" value="1"/>
</dbReference>
<dbReference type="EC" id="2.7.13.3" evidence="3"/>
<dbReference type="InterPro" id="IPR005467">
    <property type="entry name" value="His_kinase_dom"/>
</dbReference>
<dbReference type="AlphaFoldDB" id="A0A1G4P0K1"/>
<dbReference type="PANTHER" id="PTHR43711">
    <property type="entry name" value="TWO-COMPONENT HISTIDINE KINASE"/>
    <property type="match status" value="1"/>
</dbReference>
<dbReference type="InterPro" id="IPR035965">
    <property type="entry name" value="PAS-like_dom_sf"/>
</dbReference>
<comment type="subcellular location">
    <subcellularLocation>
        <location evidence="2">Plastid</location>
        <location evidence="2">Chloroplast membrane</location>
        <topology evidence="2">Multi-pass membrane protein</topology>
    </subcellularLocation>
</comment>
<evidence type="ECO:0000256" key="2">
    <source>
        <dbReference type="ARBA" id="ARBA00004508"/>
    </source>
</evidence>
<keyword evidence="6" id="KW-0418">Kinase</keyword>
<sequence length="636" mass="72501">MSKDCSKWFACLDIYTRLLACTTVFISLFVTGIVYSLLDSLYRSMLTNQIEFFNLLSQAITLCLSPYLNLKVFTFYELLNILEKVYLTIQDVCYVVLAEQSGILIATWPDNYVTSNISFDTPVKLDLYDSIISHSNLYLAYDYLTQSKDVLDILVSAFLADKSHIYVYIGIKHNTDSLLGWSLIYTCFISLCVFLVIWLVSGCTIFINFLMINNDVQSIRAAMQRICLGDFRVNVSSRNLGGLIELASDFNNMTNRLELYEINNVYQLVLEKSKLETLLSIVGDGLIVLDQELKVVYINPAARKIWKFLKACVIGNYLYDYLPNDIIKQIRPLLDQFLESGFIYKASNSVKHVKINLKSDLSLTFQVIVVAFGDLENQMVHGIGIGIQNISNQIVLNEAKTQFISNISHELRTPLFNIRSFLETLSEYHHSLSEKQKMEFLAIANQETQRLTNLVNDVLDLSRLESEFVDILESVELYEIVPPVIQTSQLRANSKKVKLQFQISDEVASIYGYSNLITQVLSNLIGNSLKFTSVDGRILLKVYCVPKAEYVSCKQSLKIRVEIIDEGTGIDELDQNRIFDRFVRLENNVHILEGTGLGLSIVKNIVQKHQSRINIYSELLIGSSFWFDLSIVEKKS</sequence>
<feature type="transmembrane region" description="Helical" evidence="9">
    <location>
        <begin position="183"/>
        <end position="210"/>
    </location>
</feature>
<dbReference type="InterPro" id="IPR003594">
    <property type="entry name" value="HATPase_dom"/>
</dbReference>
<dbReference type="CDD" id="cd00082">
    <property type="entry name" value="HisKA"/>
    <property type="match status" value="1"/>
</dbReference>
<comment type="catalytic activity">
    <reaction evidence="1">
        <text>ATP + protein L-histidine = ADP + protein N-phospho-L-histidine.</text>
        <dbReference type="EC" id="2.7.13.3"/>
    </reaction>
</comment>
<dbReference type="InterPro" id="IPR004358">
    <property type="entry name" value="Sig_transdc_His_kin-like_C"/>
</dbReference>
<evidence type="ECO:0000313" key="12">
    <source>
        <dbReference type="EMBL" id="SCW24346.1"/>
    </source>
</evidence>
<dbReference type="GO" id="GO:0031969">
    <property type="term" value="C:chloroplast membrane"/>
    <property type="evidence" value="ECO:0007669"/>
    <property type="project" value="UniProtKB-SubCell"/>
</dbReference>
<dbReference type="InterPro" id="IPR050736">
    <property type="entry name" value="Sensor_HK_Regulatory"/>
</dbReference>
<dbReference type="InterPro" id="IPR000014">
    <property type="entry name" value="PAS"/>
</dbReference>
<keyword evidence="9" id="KW-0812">Transmembrane</keyword>
<gene>
    <name evidence="12" type="primary">dfr</name>
    <name evidence="12" type="ORF">C00024_47</name>
</gene>
<geneLocation type="chloroplast" evidence="12"/>
<protein>
    <recommendedName>
        <fullName evidence="8">Uncharacterized sensor-like histidine kinase ycf26</fullName>
        <ecNumber evidence="3">2.7.13.3</ecNumber>
    </recommendedName>
</protein>
<dbReference type="RefSeq" id="YP_009315688.1">
    <property type="nucleotide sequence ID" value="NC_031668.1"/>
</dbReference>
<keyword evidence="12" id="KW-0150">Chloroplast</keyword>
<feature type="domain" description="Histidine kinase" evidence="10">
    <location>
        <begin position="406"/>
        <end position="633"/>
    </location>
</feature>
<organism evidence="12">
    <name type="scientific">Trichogloeopsis pedicellata</name>
    <dbReference type="NCBI Taxonomy" id="1495610"/>
    <lineage>
        <taxon>Eukaryota</taxon>
        <taxon>Rhodophyta</taxon>
        <taxon>Florideophyceae</taxon>
        <taxon>Nemaliophycidae</taxon>
        <taxon>Nemaliales</taxon>
        <taxon>Liagoraceae</taxon>
        <taxon>Trichogloeopsis</taxon>
    </lineage>
</organism>
<dbReference type="PRINTS" id="PR00344">
    <property type="entry name" value="BCTRLSENSOR"/>
</dbReference>
<dbReference type="SUPFAM" id="SSF55785">
    <property type="entry name" value="PYP-like sensor domain (PAS domain)"/>
    <property type="match status" value="1"/>
</dbReference>
<dbReference type="SUPFAM" id="SSF47384">
    <property type="entry name" value="Homodimeric domain of signal transducing histidine kinase"/>
    <property type="match status" value="1"/>
</dbReference>
<dbReference type="SMART" id="SM00091">
    <property type="entry name" value="PAS"/>
    <property type="match status" value="1"/>
</dbReference>
<feature type="domain" description="PAS" evidence="11">
    <location>
        <begin position="271"/>
        <end position="341"/>
    </location>
</feature>
<keyword evidence="4" id="KW-0597">Phosphoprotein</keyword>
<accession>A0A1G4P0K1</accession>
<dbReference type="InterPro" id="IPR036097">
    <property type="entry name" value="HisK_dim/P_sf"/>
</dbReference>
<keyword evidence="12" id="KW-0934">Plastid</keyword>
<name>A0A1G4P0K1_9FLOR</name>
<dbReference type="InterPro" id="IPR036890">
    <property type="entry name" value="HATPase_C_sf"/>
</dbReference>
<proteinExistence type="predicted"/>
<evidence type="ECO:0000256" key="1">
    <source>
        <dbReference type="ARBA" id="ARBA00000085"/>
    </source>
</evidence>
<dbReference type="Pfam" id="PF08448">
    <property type="entry name" value="PAS_4"/>
    <property type="match status" value="1"/>
</dbReference>
<dbReference type="EMBL" id="LT622878">
    <property type="protein sequence ID" value="SCW24346.1"/>
    <property type="molecule type" value="Genomic_DNA"/>
</dbReference>
<dbReference type="Pfam" id="PF02518">
    <property type="entry name" value="HATPase_c"/>
    <property type="match status" value="1"/>
</dbReference>
<dbReference type="SMART" id="SM00387">
    <property type="entry name" value="HATPase_c"/>
    <property type="match status" value="1"/>
</dbReference>
<dbReference type="PROSITE" id="PS50109">
    <property type="entry name" value="HIS_KIN"/>
    <property type="match status" value="1"/>
</dbReference>
<dbReference type="InterPro" id="IPR003661">
    <property type="entry name" value="HisK_dim/P_dom"/>
</dbReference>
<dbReference type="Gene3D" id="3.30.450.20">
    <property type="entry name" value="PAS domain"/>
    <property type="match status" value="1"/>
</dbReference>
<reference evidence="12" key="2">
    <citation type="submission" date="2016-10" db="EMBL/GenBank/DDBJ databases">
        <authorList>
            <person name="de Groot N.N."/>
        </authorList>
    </citation>
    <scope>NUCLEOTIDE SEQUENCE</scope>
    <source>
        <strain evidence="12">C.0024</strain>
    </source>
</reference>
<keyword evidence="9" id="KW-0472">Membrane</keyword>
<dbReference type="CDD" id="cd00130">
    <property type="entry name" value="PAS"/>
    <property type="match status" value="1"/>
</dbReference>
<dbReference type="SUPFAM" id="SSF55874">
    <property type="entry name" value="ATPase domain of HSP90 chaperone/DNA topoisomerase II/histidine kinase"/>
    <property type="match status" value="1"/>
</dbReference>
<feature type="transmembrane region" description="Helical" evidence="9">
    <location>
        <begin position="14"/>
        <end position="38"/>
    </location>
</feature>
<dbReference type="Gene3D" id="3.30.565.10">
    <property type="entry name" value="Histidine kinase-like ATPase, C-terminal domain"/>
    <property type="match status" value="1"/>
</dbReference>
<evidence type="ECO:0000256" key="5">
    <source>
        <dbReference type="ARBA" id="ARBA00022679"/>
    </source>
</evidence>
<reference evidence="12" key="1">
    <citation type="submission" date="2016-10" db="EMBL/GenBank/DDBJ databases">
        <title>Chloroplast genomes as a tool to resolve red algal phylogenies: a case study in the Nemaliales.</title>
        <authorList>
            <person name="Costa J.F."/>
            <person name="Lin S.M."/>
            <person name="Macaya E.C."/>
            <person name="Fernandez-Garcia C."/>
            <person name="Verbruggen H."/>
        </authorList>
    </citation>
    <scope>NUCLEOTIDE SEQUENCE</scope>
    <source>
        <strain evidence="12">C.0024</strain>
    </source>
</reference>
<dbReference type="Gene3D" id="1.10.287.130">
    <property type="match status" value="1"/>
</dbReference>
<evidence type="ECO:0000256" key="8">
    <source>
        <dbReference type="ARBA" id="ARBA00069102"/>
    </source>
</evidence>
<dbReference type="CDD" id="cd06225">
    <property type="entry name" value="HAMP"/>
    <property type="match status" value="1"/>
</dbReference>
<dbReference type="GO" id="GO:0000155">
    <property type="term" value="F:phosphorelay sensor kinase activity"/>
    <property type="evidence" value="ECO:0007669"/>
    <property type="project" value="InterPro"/>
</dbReference>
<evidence type="ECO:0000256" key="7">
    <source>
        <dbReference type="ARBA" id="ARBA00023012"/>
    </source>
</evidence>
<dbReference type="PROSITE" id="PS50112">
    <property type="entry name" value="PAS"/>
    <property type="match status" value="1"/>
</dbReference>
<keyword evidence="7" id="KW-0902">Two-component regulatory system</keyword>
<evidence type="ECO:0000259" key="10">
    <source>
        <dbReference type="PROSITE" id="PS50109"/>
    </source>
</evidence>
<keyword evidence="5" id="KW-0808">Transferase</keyword>
<evidence type="ECO:0000256" key="3">
    <source>
        <dbReference type="ARBA" id="ARBA00012438"/>
    </source>
</evidence>
<evidence type="ECO:0000256" key="9">
    <source>
        <dbReference type="SAM" id="Phobius"/>
    </source>
</evidence>
<dbReference type="Pfam" id="PF00512">
    <property type="entry name" value="HisKA"/>
    <property type="match status" value="1"/>
</dbReference>
<dbReference type="PANTHER" id="PTHR43711:SF13">
    <property type="entry name" value="DRUG SENSORY PROTEIN A"/>
    <property type="match status" value="1"/>
</dbReference>
<evidence type="ECO:0000256" key="6">
    <source>
        <dbReference type="ARBA" id="ARBA00022777"/>
    </source>
</evidence>
<dbReference type="InterPro" id="IPR013656">
    <property type="entry name" value="PAS_4"/>
</dbReference>
<keyword evidence="9" id="KW-1133">Transmembrane helix</keyword>